<accession>A0AA37TIP6</accession>
<dbReference type="CDD" id="cd12797">
    <property type="entry name" value="M23_peptidase"/>
    <property type="match status" value="1"/>
</dbReference>
<evidence type="ECO:0000256" key="2">
    <source>
        <dbReference type="SAM" id="SignalP"/>
    </source>
</evidence>
<dbReference type="Gene3D" id="6.10.250.3150">
    <property type="match status" value="1"/>
</dbReference>
<dbReference type="PANTHER" id="PTHR21666:SF270">
    <property type="entry name" value="MUREIN HYDROLASE ACTIVATOR ENVC"/>
    <property type="match status" value="1"/>
</dbReference>
<dbReference type="PANTHER" id="PTHR21666">
    <property type="entry name" value="PEPTIDASE-RELATED"/>
    <property type="match status" value="1"/>
</dbReference>
<keyword evidence="1" id="KW-0175">Coiled coil</keyword>
<dbReference type="InterPro" id="IPR050570">
    <property type="entry name" value="Cell_wall_metabolism_enzyme"/>
</dbReference>
<dbReference type="RefSeq" id="WP_233132585.1">
    <property type="nucleotide sequence ID" value="NZ_BSPO01000001.1"/>
</dbReference>
<feature type="domain" description="M23ase beta-sheet core" evidence="3">
    <location>
        <begin position="278"/>
        <end position="371"/>
    </location>
</feature>
<dbReference type="Gene3D" id="2.70.70.10">
    <property type="entry name" value="Glucose Permease (Domain IIA)"/>
    <property type="match status" value="1"/>
</dbReference>
<feature type="signal peptide" evidence="2">
    <location>
        <begin position="1"/>
        <end position="23"/>
    </location>
</feature>
<evidence type="ECO:0000256" key="1">
    <source>
        <dbReference type="SAM" id="Coils"/>
    </source>
</evidence>
<protein>
    <submittedName>
        <fullName evidence="4">Non-catalytic member of peptidase subfamily M23B</fullName>
    </submittedName>
</protein>
<dbReference type="InterPro" id="IPR011055">
    <property type="entry name" value="Dup_hybrid_motif"/>
</dbReference>
<keyword evidence="5" id="KW-1185">Reference proteome</keyword>
<feature type="coiled-coil region" evidence="1">
    <location>
        <begin position="23"/>
        <end position="81"/>
    </location>
</feature>
<keyword evidence="2" id="KW-0732">Signal</keyword>
<dbReference type="Pfam" id="PF01551">
    <property type="entry name" value="Peptidase_M23"/>
    <property type="match status" value="1"/>
</dbReference>
<dbReference type="Proteomes" id="UP001157439">
    <property type="component" value="Unassembled WGS sequence"/>
</dbReference>
<sequence>MIQGRLHLLIVLLVGLMAQGANANDLEKRKAELSQLQQQISQQTRSLKRSQAQIDKLHDLLAKDERAIADAARNLANTEASLKKVGNDISKTAARIQQLETLQKGQQQILAKQIASAYYSGTHDYTKMLLNQEDPALIERMLVYYQYLNKARARSLQQLKITTDELAATQEKATKQQQQLLSLRSQQTQQQQSLTAEKKQRQETAATLNRSLASEGRRLEQLQIEEANLKHVIEQAIAASKKDKELTGLNVRNSKLSWPTRGRIVRNFGSPRSGNIRWNGVTISAAEGRSVKAIANGKVLYANWMKGYGMVMVVDHGGGYMSLYGHAQTLFNKVGDRVNKGDTIALVGKSGGSANSGLYFELRKKGKPVNPRNYCK</sequence>
<organism evidence="4 5">
    <name type="scientific">Paraferrimonas haliotis</name>
    <dbReference type="NCBI Taxonomy" id="2013866"/>
    <lineage>
        <taxon>Bacteria</taxon>
        <taxon>Pseudomonadati</taxon>
        <taxon>Pseudomonadota</taxon>
        <taxon>Gammaproteobacteria</taxon>
        <taxon>Alteromonadales</taxon>
        <taxon>Ferrimonadaceae</taxon>
        <taxon>Paraferrimonas</taxon>
    </lineage>
</organism>
<feature type="coiled-coil region" evidence="1">
    <location>
        <begin position="159"/>
        <end position="239"/>
    </location>
</feature>
<gene>
    <name evidence="4" type="ORF">GCM10007894_00110</name>
</gene>
<feature type="chain" id="PRO_5041427370" evidence="2">
    <location>
        <begin position="24"/>
        <end position="376"/>
    </location>
</feature>
<evidence type="ECO:0000259" key="3">
    <source>
        <dbReference type="Pfam" id="PF01551"/>
    </source>
</evidence>
<name>A0AA37TIP6_9GAMM</name>
<evidence type="ECO:0000313" key="4">
    <source>
        <dbReference type="EMBL" id="GLS82034.1"/>
    </source>
</evidence>
<dbReference type="AlphaFoldDB" id="A0AA37TIP6"/>
<dbReference type="EMBL" id="BSPO01000001">
    <property type="protein sequence ID" value="GLS82034.1"/>
    <property type="molecule type" value="Genomic_DNA"/>
</dbReference>
<proteinExistence type="predicted"/>
<evidence type="ECO:0000313" key="5">
    <source>
        <dbReference type="Proteomes" id="UP001157439"/>
    </source>
</evidence>
<reference evidence="4 5" key="1">
    <citation type="journal article" date="2014" name="Int. J. Syst. Evol. Microbiol.">
        <title>Complete genome sequence of Corynebacterium casei LMG S-19264T (=DSM 44701T), isolated from a smear-ripened cheese.</title>
        <authorList>
            <consortium name="US DOE Joint Genome Institute (JGI-PGF)"/>
            <person name="Walter F."/>
            <person name="Albersmeier A."/>
            <person name="Kalinowski J."/>
            <person name="Ruckert C."/>
        </authorList>
    </citation>
    <scope>NUCLEOTIDE SEQUENCE [LARGE SCALE GENOMIC DNA]</scope>
    <source>
        <strain evidence="4 5">NBRC 112785</strain>
    </source>
</reference>
<comment type="caution">
    <text evidence="4">The sequence shown here is derived from an EMBL/GenBank/DDBJ whole genome shotgun (WGS) entry which is preliminary data.</text>
</comment>
<dbReference type="FunFam" id="2.70.70.10:FF:000003">
    <property type="entry name" value="Murein hydrolase activator EnvC"/>
    <property type="match status" value="1"/>
</dbReference>
<dbReference type="InterPro" id="IPR016047">
    <property type="entry name" value="M23ase_b-sheet_dom"/>
</dbReference>
<dbReference type="SUPFAM" id="SSF51261">
    <property type="entry name" value="Duplicated hybrid motif"/>
    <property type="match status" value="1"/>
</dbReference>
<dbReference type="GO" id="GO:0004222">
    <property type="term" value="F:metalloendopeptidase activity"/>
    <property type="evidence" value="ECO:0007669"/>
    <property type="project" value="TreeGrafter"/>
</dbReference>